<accession>A0ABX4MF86</accession>
<gene>
    <name evidence="3" type="primary">sufS</name>
    <name evidence="3" type="ORF">MAGCAS_8</name>
</gene>
<feature type="domain" description="Aminotransferase class V" evidence="2">
    <location>
        <begin position="30"/>
        <end position="355"/>
    </location>
</feature>
<dbReference type="Pfam" id="PF00266">
    <property type="entry name" value="Aminotran_5"/>
    <property type="match status" value="1"/>
</dbReference>
<dbReference type="Gene3D" id="3.90.1150.10">
    <property type="entry name" value="Aspartate Aminotransferase, domain 1"/>
    <property type="match status" value="1"/>
</dbReference>
<proteinExistence type="predicted"/>
<dbReference type="EC" id="2.8.1.7" evidence="3"/>
<keyword evidence="3" id="KW-0808">Transferase</keyword>
<organism evidence="3 4">
    <name type="scientific">Candidatus Hodgkinia cicadicola</name>
    <dbReference type="NCBI Taxonomy" id="573658"/>
    <lineage>
        <taxon>Bacteria</taxon>
        <taxon>Pseudomonadati</taxon>
        <taxon>Pseudomonadota</taxon>
        <taxon>Alphaproteobacteria</taxon>
        <taxon>Hyphomicrobiales</taxon>
        <taxon>Candidatus Hodgkinia</taxon>
    </lineage>
</organism>
<dbReference type="InterPro" id="IPR015424">
    <property type="entry name" value="PyrdxlP-dep_Trfase"/>
</dbReference>
<evidence type="ECO:0000256" key="1">
    <source>
        <dbReference type="ARBA" id="ARBA00022898"/>
    </source>
</evidence>
<name>A0ABX4MF86_9HYPH</name>
<keyword evidence="4" id="KW-1185">Reference proteome</keyword>
<evidence type="ECO:0000313" key="3">
    <source>
        <dbReference type="EMBL" id="PIM95167.1"/>
    </source>
</evidence>
<keyword evidence="1" id="KW-0663">Pyridoxal phosphate</keyword>
<dbReference type="Proteomes" id="UP000229707">
    <property type="component" value="Unassembled WGS sequence"/>
</dbReference>
<sequence>MTQRPLFLFNILKYMDYAVCTRSEKRCGPHAVLTTIFRKSHEYIKTIYSLQNDYACVVYGSIMEAINVIYNSYWFNGKKVRILTCVNSNHSVIAPIYGRPNCFSLDVIGLDPDFIPNVRQYLWTMTNDISLVVLTHMSNVISMLIPIRLYVCIKRSSTTFVVDGTQVAPHSDVNIGSINCDVYLISTNKMYTFPSIGLCVVKSKLLNNFNQLALEYKGIHQLNLHPFNRILNTTSITYESCSSSTFGITSLAEVLKWKRRFNLNHGEHICKYLWYKLSLIPSVRLIGRWKPGSRTLCFKMKNIPSYVIGKYLNKLLINGQPGYHYSIPLIEYLKIGSVYMVSIGLYNTYKDADALIYNVMYLWEMNEFCVRSHINMETLNRIMNISGLQPCFNLEAMSNRSMLACSKHSNRHIDDHGRKATKR</sequence>
<dbReference type="Gene3D" id="3.40.640.10">
    <property type="entry name" value="Type I PLP-dependent aspartate aminotransferase-like (Major domain)"/>
    <property type="match status" value="1"/>
</dbReference>
<dbReference type="InterPro" id="IPR015422">
    <property type="entry name" value="PyrdxlP-dep_Trfase_small"/>
</dbReference>
<protein>
    <submittedName>
        <fullName evidence="3">Cysteine desulfurase</fullName>
        <ecNumber evidence="3">2.8.1.7</ecNumber>
    </submittedName>
</protein>
<dbReference type="SUPFAM" id="SSF53383">
    <property type="entry name" value="PLP-dependent transferases"/>
    <property type="match status" value="1"/>
</dbReference>
<evidence type="ECO:0000259" key="2">
    <source>
        <dbReference type="Pfam" id="PF00266"/>
    </source>
</evidence>
<dbReference type="PANTHER" id="PTHR43586">
    <property type="entry name" value="CYSTEINE DESULFURASE"/>
    <property type="match status" value="1"/>
</dbReference>
<dbReference type="InterPro" id="IPR000192">
    <property type="entry name" value="Aminotrans_V_dom"/>
</dbReference>
<comment type="caution">
    <text evidence="3">The sequence shown here is derived from an EMBL/GenBank/DDBJ whole genome shotgun (WGS) entry which is preliminary data.</text>
</comment>
<reference evidence="3" key="1">
    <citation type="submission" date="2017-09" db="EMBL/GenBank/DDBJ databases">
        <authorList>
            <person name="Campbell M.A."/>
            <person name="Lukasik P."/>
            <person name="Simon C."/>
            <person name="McCutcheon J.P."/>
        </authorList>
    </citation>
    <scope>NUCLEOTIDE SEQUENCE [LARGE SCALE GENOMIC DNA]</scope>
    <source>
        <strain evidence="3">MAGCAS</strain>
    </source>
</reference>
<dbReference type="EMBL" id="NXGL01000001">
    <property type="protein sequence ID" value="PIM95167.1"/>
    <property type="molecule type" value="Genomic_DNA"/>
</dbReference>
<evidence type="ECO:0000313" key="4">
    <source>
        <dbReference type="Proteomes" id="UP000229707"/>
    </source>
</evidence>
<dbReference type="PANTHER" id="PTHR43586:SF8">
    <property type="entry name" value="CYSTEINE DESULFURASE 1, CHLOROPLASTIC"/>
    <property type="match status" value="1"/>
</dbReference>
<dbReference type="GO" id="GO:0031071">
    <property type="term" value="F:cysteine desulfurase activity"/>
    <property type="evidence" value="ECO:0007669"/>
    <property type="project" value="UniProtKB-EC"/>
</dbReference>
<dbReference type="InterPro" id="IPR015421">
    <property type="entry name" value="PyrdxlP-dep_Trfase_major"/>
</dbReference>